<dbReference type="PROSITE" id="PS50863">
    <property type="entry name" value="B3"/>
    <property type="match status" value="1"/>
</dbReference>
<dbReference type="GO" id="GO:0003677">
    <property type="term" value="F:DNA binding"/>
    <property type="evidence" value="ECO:0007669"/>
    <property type="project" value="UniProtKB-KW"/>
</dbReference>
<dbReference type="PANTHER" id="PTHR31140">
    <property type="entry name" value="B3 DOMAIN-CONTAINING TRANSCRIPTION FACTOR ABI3"/>
    <property type="match status" value="1"/>
</dbReference>
<evidence type="ECO:0000256" key="5">
    <source>
        <dbReference type="ARBA" id="ARBA00023242"/>
    </source>
</evidence>
<dbReference type="PANTHER" id="PTHR31140:SF58">
    <property type="entry name" value="DNA-BINDING PROTEIN RAV1"/>
    <property type="match status" value="1"/>
</dbReference>
<evidence type="ECO:0000256" key="1">
    <source>
        <dbReference type="ARBA" id="ARBA00004123"/>
    </source>
</evidence>
<dbReference type="AlphaFoldDB" id="A0A843WWH4"/>
<sequence length="334" mass="37058">MSTSFFSRYRKEEDTFLNVLLTLSLQVSDSLAMEEAYECMTSNQVSGAVRMRESSDSDDAASSLQPPAKRCRLEPHSSFPSRFFKGVADLQREGRRRTQTYGHHAAAASSADEVPGSHEGVVSQELFRKELTPSDVGKLNRLVIPKKQAERHFPRIQAPGWGGGGGPRGSGDGSVEGMMLEFKDAEGRSWEFRYCYWRSSQSFVFTKGWNRFIRTRGLREGDVVAFYRCECKYGRRKPFCMIDVMHGAGGVRDDSDELVSAIGGGGRGGEDGEVALDDGLGGGRKMFSAYAATDQHVRTRDYWKEEGGEFVSEPERVCPGKKSFMLFGVQITSA</sequence>
<comment type="caution">
    <text evidence="8">The sequence shown here is derived from an EMBL/GenBank/DDBJ whole genome shotgun (WGS) entry which is preliminary data.</text>
</comment>
<evidence type="ECO:0000256" key="3">
    <source>
        <dbReference type="ARBA" id="ARBA00023125"/>
    </source>
</evidence>
<dbReference type="CDD" id="cd10017">
    <property type="entry name" value="B3_DNA"/>
    <property type="match status" value="1"/>
</dbReference>
<dbReference type="InterPro" id="IPR044800">
    <property type="entry name" value="LEC2-like"/>
</dbReference>
<keyword evidence="4" id="KW-0804">Transcription</keyword>
<keyword evidence="5" id="KW-0539">Nucleus</keyword>
<accession>A0A843WWH4</accession>
<dbReference type="OrthoDB" id="2020802at2759"/>
<evidence type="ECO:0000313" key="9">
    <source>
        <dbReference type="Proteomes" id="UP000652761"/>
    </source>
</evidence>
<evidence type="ECO:0000256" key="6">
    <source>
        <dbReference type="SAM" id="MobiDB-lite"/>
    </source>
</evidence>
<reference evidence="8" key="1">
    <citation type="submission" date="2017-07" db="EMBL/GenBank/DDBJ databases">
        <title>Taro Niue Genome Assembly and Annotation.</title>
        <authorList>
            <person name="Atibalentja N."/>
            <person name="Keating K."/>
            <person name="Fields C.J."/>
        </authorList>
    </citation>
    <scope>NUCLEOTIDE SEQUENCE</scope>
    <source>
        <strain evidence="8">Niue_2</strain>
        <tissue evidence="8">Leaf</tissue>
    </source>
</reference>
<dbReference type="InterPro" id="IPR003340">
    <property type="entry name" value="B3_DNA-bd"/>
</dbReference>
<proteinExistence type="predicted"/>
<keyword evidence="3" id="KW-0238">DNA-binding</keyword>
<evidence type="ECO:0000256" key="4">
    <source>
        <dbReference type="ARBA" id="ARBA00023163"/>
    </source>
</evidence>
<evidence type="ECO:0000313" key="8">
    <source>
        <dbReference type="EMBL" id="MQM12296.1"/>
    </source>
</evidence>
<dbReference type="SUPFAM" id="SSF101936">
    <property type="entry name" value="DNA-binding pseudobarrel domain"/>
    <property type="match status" value="1"/>
</dbReference>
<dbReference type="GO" id="GO:0005634">
    <property type="term" value="C:nucleus"/>
    <property type="evidence" value="ECO:0007669"/>
    <property type="project" value="UniProtKB-SubCell"/>
</dbReference>
<keyword evidence="9" id="KW-1185">Reference proteome</keyword>
<dbReference type="GO" id="GO:0003700">
    <property type="term" value="F:DNA-binding transcription factor activity"/>
    <property type="evidence" value="ECO:0007669"/>
    <property type="project" value="InterPro"/>
</dbReference>
<dbReference type="InterPro" id="IPR015300">
    <property type="entry name" value="DNA-bd_pseudobarrel_sf"/>
</dbReference>
<gene>
    <name evidence="8" type="ORF">Taro_045213</name>
</gene>
<feature type="region of interest" description="Disordered" evidence="6">
    <location>
        <begin position="50"/>
        <end position="76"/>
    </location>
</feature>
<evidence type="ECO:0000256" key="2">
    <source>
        <dbReference type="ARBA" id="ARBA00023015"/>
    </source>
</evidence>
<dbReference type="Proteomes" id="UP000652761">
    <property type="component" value="Unassembled WGS sequence"/>
</dbReference>
<organism evidence="8 9">
    <name type="scientific">Colocasia esculenta</name>
    <name type="common">Wild taro</name>
    <name type="synonym">Arum esculentum</name>
    <dbReference type="NCBI Taxonomy" id="4460"/>
    <lineage>
        <taxon>Eukaryota</taxon>
        <taxon>Viridiplantae</taxon>
        <taxon>Streptophyta</taxon>
        <taxon>Embryophyta</taxon>
        <taxon>Tracheophyta</taxon>
        <taxon>Spermatophyta</taxon>
        <taxon>Magnoliopsida</taxon>
        <taxon>Liliopsida</taxon>
        <taxon>Araceae</taxon>
        <taxon>Aroideae</taxon>
        <taxon>Colocasieae</taxon>
        <taxon>Colocasia</taxon>
    </lineage>
</organism>
<dbReference type="Gene3D" id="2.40.330.10">
    <property type="entry name" value="DNA-binding pseudobarrel domain"/>
    <property type="match status" value="1"/>
</dbReference>
<dbReference type="SMART" id="SM01019">
    <property type="entry name" value="B3"/>
    <property type="match status" value="1"/>
</dbReference>
<dbReference type="Pfam" id="PF02362">
    <property type="entry name" value="B3"/>
    <property type="match status" value="1"/>
</dbReference>
<evidence type="ECO:0000259" key="7">
    <source>
        <dbReference type="PROSITE" id="PS50863"/>
    </source>
</evidence>
<keyword evidence="2" id="KW-0805">Transcription regulation</keyword>
<dbReference type="EMBL" id="NMUH01005265">
    <property type="protein sequence ID" value="MQM12296.1"/>
    <property type="molecule type" value="Genomic_DNA"/>
</dbReference>
<protein>
    <recommendedName>
        <fullName evidence="7">TF-B3 domain-containing protein</fullName>
    </recommendedName>
</protein>
<comment type="subcellular location">
    <subcellularLocation>
        <location evidence="1">Nucleus</location>
    </subcellularLocation>
</comment>
<name>A0A843WWH4_COLES</name>
<feature type="domain" description="TF-B3" evidence="7">
    <location>
        <begin position="127"/>
        <end position="248"/>
    </location>
</feature>